<evidence type="ECO:0000313" key="2">
    <source>
        <dbReference type="EMBL" id="SDY56711.1"/>
    </source>
</evidence>
<evidence type="ECO:0000256" key="1">
    <source>
        <dbReference type="SAM" id="MobiDB-lite"/>
    </source>
</evidence>
<dbReference type="EMBL" id="FNOV01000010">
    <property type="protein sequence ID" value="SDY56711.1"/>
    <property type="molecule type" value="Genomic_DNA"/>
</dbReference>
<keyword evidence="3" id="KW-1185">Reference proteome</keyword>
<dbReference type="Proteomes" id="UP000199249">
    <property type="component" value="Unassembled WGS sequence"/>
</dbReference>
<accession>A0A1H3KX32</accession>
<evidence type="ECO:0000313" key="3">
    <source>
        <dbReference type="Proteomes" id="UP000199249"/>
    </source>
</evidence>
<name>A0A1H3KX32_9BACT</name>
<proteinExistence type="predicted"/>
<protein>
    <submittedName>
        <fullName evidence="2">Uncharacterized protein</fullName>
    </submittedName>
</protein>
<dbReference type="STRING" id="651662.SAMN04488069_1104"/>
<gene>
    <name evidence="2" type="ORF">SAMN04488069_1104</name>
</gene>
<organism evidence="2 3">
    <name type="scientific">Hymenobacter psychrophilus</name>
    <dbReference type="NCBI Taxonomy" id="651662"/>
    <lineage>
        <taxon>Bacteria</taxon>
        <taxon>Pseudomonadati</taxon>
        <taxon>Bacteroidota</taxon>
        <taxon>Cytophagia</taxon>
        <taxon>Cytophagales</taxon>
        <taxon>Hymenobacteraceae</taxon>
        <taxon>Hymenobacter</taxon>
    </lineage>
</organism>
<dbReference type="RefSeq" id="WP_092741508.1">
    <property type="nucleotide sequence ID" value="NZ_FNOV01000010.1"/>
</dbReference>
<sequence>MAAASAPSITPIITLSEALPVRLGVINKIHGDGSGSIRIRSGELYRFHANGVWKNEAQALRAGLEVVFELNTKALVARAVRKLTRSKIIGLTSQRWIPAMVTGRGVVATRFAFSAYLSVAQVEAHQLTEGMMLLVRVSLSETYASVPQVLELQIVSGEQAGRFGQALASDDGPAQLQRVELEKRIAAIGPVGTEQQAQTLVHLLQLRNGYSHRPLGRVLNVVTPHWGLQLQALGYGMELAPSSLLITLVADADFTTQQLPDYLLAPYSLLRLERLKNIITTEARDELLALHRLGQQRNQAVFSQEALAKISIAEPYTFDLWLEGLAVPHPQLAVIVQMLLQPELAKEQEIGVGRLLQRCQQAGIALQVCQQVLSKTPDEALAQEFLTLRSVLDKSQQLTLLADIRHRVSERQVDDWWEQKLIEHAPAARIAKRIVRASADYQAETLVRYHLLEGSSMALVAQAKQTVLSNQHLDSIYSLIKTLQRGKKGFYRWGHLAKDLEGWADTTLRAIRKLSDFLPAEQQVSWWLQGAVGQPKAKVLNERLPLLAEMELKQVWSSLSVPAVEAVVNSLAGWLARDLPVNWTKLALVQLQKRRAEGIQRSRQQLQRLVVMQLSADLQIAFWQQGLTDQPEDAVLGQLLNQADTKQTAQLLPQLSQASLPGVIPLLFDRLVTELDFAEQVLRRLHFEASVVPPQITVLQTAVYNCLTPILSPALYLQWWLAGWLPSPSVSVLAVGLTTASPLRRAAMLEYCDQELLQQYGQCLAEPVDSVAKPEQGSEEIVHDVVAQLLARFPVQEKNAEVITGLLQSVATSTQLQWWMQGLNIAIDWQVLEQGLEQEALRLQLLPELAKRRLAELLAYLPRTTAELLPEFVLALTSDSVMGRHPAGVQVAALVRLAQLLCQEADFSPTELRQWLTELQRRCRHWQLRAAYDAYCLLGQDAPNPPINWLVDEQITPNLSAEDLLLYWQADLINYFPLVPLQEIACWVASQPHADLPQLHKEASIPVVVLQAWQSLATLRGQMSSQLKIVAALHVPALAFLDLLSAIVPWLAANLTGGQLEQLWIYGYPLPEPRNWSEWKISTRLRTVLLRTSNYKQELPARFAPNAEEIREWLSAQYWEDGSEVLAKEMYALLRGYEALAVVELPTWQELEQEFTLRCASVVKVRVWMSLPAQSQQRLFNYYAFRRGYSRLRAAEQRDFLRIGRPYLEQTGKTEQDYNGALHLRHRSLLRQQDGVAVYRMSLAHCYCPQEGYLEVELADKNHTIPCPFPEATPEWNARFLQMPWAACPVLVHVDKQTRELVKIQGLEAALHQFPTDQQLRAHYSFQRERKEHGTTDNPVAYWEDEQLHDELSSYLLELAEGNPFPTIVLTEKPVSRAKPLQPDWPKPKPEEEPVDEEAAGEEADELVLGPVVLPQQMNLLRIVDQEDIVFVWAPQFPHSNRATYVFRAPLIHHEQALGRLEYLLHNVGGIRSALLAPGPTSHRLRRHLGYVRTIRGKRGQAQAFEGWRKRLDAIIAAGPEQQHAYDPDSQFVPWELENPVVPGAPTATPELPATEPVLAELQAPDSQPAPPQLRAQQLLQQLQRFNSLFLAGYSS</sequence>
<feature type="region of interest" description="Disordered" evidence="1">
    <location>
        <begin position="1376"/>
        <end position="1399"/>
    </location>
</feature>
<dbReference type="OrthoDB" id="9817918at2"/>
<reference evidence="3" key="1">
    <citation type="submission" date="2016-10" db="EMBL/GenBank/DDBJ databases">
        <authorList>
            <person name="Varghese N."/>
            <person name="Submissions S."/>
        </authorList>
    </citation>
    <scope>NUCLEOTIDE SEQUENCE [LARGE SCALE GENOMIC DNA]</scope>
    <source>
        <strain evidence="3">CGMCC 1.8975</strain>
    </source>
</reference>